<dbReference type="PANTHER" id="PTHR30458:SF2">
    <property type="entry name" value="1,2-PHENYLACETYL-COA EPOXIDASE, SUBUNIT A"/>
    <property type="match status" value="1"/>
</dbReference>
<dbReference type="AlphaFoldDB" id="A0A1H3WN78"/>
<dbReference type="STRING" id="71657.SAMN02982996_00565"/>
<dbReference type="InterPro" id="IPR009078">
    <property type="entry name" value="Ferritin-like_SF"/>
</dbReference>
<keyword evidence="2" id="KW-1185">Reference proteome</keyword>
<dbReference type="InterPro" id="IPR011881">
    <property type="entry name" value="PaaA"/>
</dbReference>
<dbReference type="GO" id="GO:0005829">
    <property type="term" value="C:cytosol"/>
    <property type="evidence" value="ECO:0007669"/>
    <property type="project" value="TreeGrafter"/>
</dbReference>
<dbReference type="InterPro" id="IPR052703">
    <property type="entry name" value="Aromatic_CoA_ox/epox"/>
</dbReference>
<dbReference type="SUPFAM" id="SSF47240">
    <property type="entry name" value="Ferritin-like"/>
    <property type="match status" value="1"/>
</dbReference>
<accession>A0A1H3WN78</accession>
<name>A0A1H3WN78_9GAMM</name>
<dbReference type="GO" id="GO:0097266">
    <property type="term" value="F:phenylacetyl-CoA 1,2-epoxidase activity"/>
    <property type="evidence" value="ECO:0007669"/>
    <property type="project" value="InterPro"/>
</dbReference>
<reference evidence="1 2" key="1">
    <citation type="submission" date="2016-10" db="EMBL/GenBank/DDBJ databases">
        <authorList>
            <person name="de Groot N.N."/>
        </authorList>
    </citation>
    <scope>NUCLEOTIDE SEQUENCE [LARGE SCALE GENOMIC DNA]</scope>
    <source>
        <strain evidence="1 2">ATCC 29281</strain>
    </source>
</reference>
<evidence type="ECO:0000313" key="1">
    <source>
        <dbReference type="EMBL" id="SDZ88595.1"/>
    </source>
</evidence>
<dbReference type="GO" id="GO:0010124">
    <property type="term" value="P:phenylacetate catabolic process"/>
    <property type="evidence" value="ECO:0007669"/>
    <property type="project" value="InterPro"/>
</dbReference>
<gene>
    <name evidence="1" type="ORF">SAMN02982996_00565</name>
</gene>
<evidence type="ECO:0000313" key="2">
    <source>
        <dbReference type="Proteomes" id="UP000187280"/>
    </source>
</evidence>
<protein>
    <submittedName>
        <fullName evidence="1">Ring-1,2-phenylacetyl-CoA epoxidase subunit PaaA</fullName>
    </submittedName>
</protein>
<organism evidence="1 2">
    <name type="scientific">Lonsdalea quercina</name>
    <dbReference type="NCBI Taxonomy" id="71657"/>
    <lineage>
        <taxon>Bacteria</taxon>
        <taxon>Pseudomonadati</taxon>
        <taxon>Pseudomonadota</taxon>
        <taxon>Gammaproteobacteria</taxon>
        <taxon>Enterobacterales</taxon>
        <taxon>Pectobacteriaceae</taxon>
        <taxon>Lonsdalea</taxon>
    </lineage>
</organism>
<sequence length="317" mass="37007">MTPNIEVLTDEFQKRIERGEKIEPQDWMPDDYRRALQRQMSQHAHSEYIGMLLEGRWITRAPTLSRKCILLAKVQDEAGHAQYLYSALESLRLSRDEAYSKLLSGEAKYLNIFNYPALTWADVGMIGWLTDGAAIVNQVPLTRCSYGPYARAMVRVCQEESFHHRQGFDLIRKLVEGTQAQREMAQEALNRWWWPVLMVFGPPDERSVHSRNAMRWGIKLYSNDTLRQKFIDQTVPQIQYLGLTVPDPDLRFNPETCHYETGEIDWDEFNRVIQGNGLCNKARIASRRRAWEEGAWVREAALCHTVKQNKREQQQYG</sequence>
<dbReference type="NCBIfam" id="TIGR02156">
    <property type="entry name" value="PA_CoA_Oxy1"/>
    <property type="match status" value="1"/>
</dbReference>
<dbReference type="Gene3D" id="1.20.1260.10">
    <property type="match status" value="1"/>
</dbReference>
<dbReference type="Proteomes" id="UP000187280">
    <property type="component" value="Unassembled WGS sequence"/>
</dbReference>
<dbReference type="EMBL" id="FNQS01000001">
    <property type="protein sequence ID" value="SDZ88595.1"/>
    <property type="molecule type" value="Genomic_DNA"/>
</dbReference>
<dbReference type="Pfam" id="PF05138">
    <property type="entry name" value="PaaA_PaaC"/>
    <property type="match status" value="1"/>
</dbReference>
<dbReference type="InterPro" id="IPR007814">
    <property type="entry name" value="PaaA_PaaC"/>
</dbReference>
<proteinExistence type="predicted"/>
<dbReference type="InterPro" id="IPR012347">
    <property type="entry name" value="Ferritin-like"/>
</dbReference>
<dbReference type="PANTHER" id="PTHR30458">
    <property type="entry name" value="PHENYLACETIC ACID DEGRADATION PROTEIN PAA"/>
    <property type="match status" value="1"/>
</dbReference>